<dbReference type="AlphaFoldDB" id="A0A8S0YV88"/>
<evidence type="ECO:0000313" key="3">
    <source>
        <dbReference type="EMBL" id="CAB3223132.1"/>
    </source>
</evidence>
<comment type="caution">
    <text evidence="3">The sequence shown here is derived from an EMBL/GenBank/DDBJ whole genome shotgun (WGS) entry which is preliminary data.</text>
</comment>
<name>A0A8S0YV88_ARCPL</name>
<keyword evidence="2" id="KW-0732">Signal</keyword>
<sequence length="398" mass="42240">MEVLYIFLAAILCATQAQVIPLTSPCQTQVVTTQPVVATTIIDNSVSNALANALQLLIVSNLIENTMNSPCGFNTLQGTVAPLCDTIPFQAPLYSPAIDVITPDYLSYLPFDPVISPCDVVAPYEPVIDIIPNVIYPEVIPNGYGCGCDIPFVPNFGCGNIPNIGCGCGCNNGYSSLANILPNILPGIGLPNIGCGCNNFGFEVNPFGPLYACDQCGPIVPEVIFPGVVAPQIVEAQLGPIRPGTLKTPGPIESSKEILPTSASNRPQSFERMAPKCYPETAKAYFLPAPPVAPIVTILDTNSMDIASNFRSSFKEISSSPPVSPQLSINQVGFVPPPIQVLPDLIDEVPLLIQDRFSRLAESEDVGTVCDTCALVAKLPIYNFDQELLNGFLAGLGL</sequence>
<gene>
    <name evidence="3" type="ORF">APLA_LOCUS1361</name>
</gene>
<feature type="signal peptide" evidence="2">
    <location>
        <begin position="1"/>
        <end position="17"/>
    </location>
</feature>
<feature type="region of interest" description="Disordered" evidence="1">
    <location>
        <begin position="245"/>
        <end position="267"/>
    </location>
</feature>
<feature type="chain" id="PRO_5035789972" evidence="2">
    <location>
        <begin position="18"/>
        <end position="398"/>
    </location>
</feature>
<protein>
    <submittedName>
        <fullName evidence="3">Uncharacterized protein</fullName>
    </submittedName>
</protein>
<dbReference type="OrthoDB" id="7446909at2759"/>
<evidence type="ECO:0000313" key="4">
    <source>
        <dbReference type="Proteomes" id="UP000494256"/>
    </source>
</evidence>
<evidence type="ECO:0000256" key="2">
    <source>
        <dbReference type="SAM" id="SignalP"/>
    </source>
</evidence>
<proteinExistence type="predicted"/>
<evidence type="ECO:0000256" key="1">
    <source>
        <dbReference type="SAM" id="MobiDB-lite"/>
    </source>
</evidence>
<dbReference type="Proteomes" id="UP000494256">
    <property type="component" value="Unassembled WGS sequence"/>
</dbReference>
<organism evidence="3 4">
    <name type="scientific">Arctia plantaginis</name>
    <name type="common">Wood tiger moth</name>
    <name type="synonym">Phalaena plantaginis</name>
    <dbReference type="NCBI Taxonomy" id="874455"/>
    <lineage>
        <taxon>Eukaryota</taxon>
        <taxon>Metazoa</taxon>
        <taxon>Ecdysozoa</taxon>
        <taxon>Arthropoda</taxon>
        <taxon>Hexapoda</taxon>
        <taxon>Insecta</taxon>
        <taxon>Pterygota</taxon>
        <taxon>Neoptera</taxon>
        <taxon>Endopterygota</taxon>
        <taxon>Lepidoptera</taxon>
        <taxon>Glossata</taxon>
        <taxon>Ditrysia</taxon>
        <taxon>Noctuoidea</taxon>
        <taxon>Erebidae</taxon>
        <taxon>Arctiinae</taxon>
        <taxon>Arctia</taxon>
    </lineage>
</organism>
<accession>A0A8S0YV88</accession>
<dbReference type="EMBL" id="CADEBD010000146">
    <property type="protein sequence ID" value="CAB3223132.1"/>
    <property type="molecule type" value="Genomic_DNA"/>
</dbReference>
<reference evidence="3 4" key="1">
    <citation type="submission" date="2020-04" db="EMBL/GenBank/DDBJ databases">
        <authorList>
            <person name="Wallbank WR R."/>
            <person name="Pardo Diaz C."/>
            <person name="Kozak K."/>
            <person name="Martin S."/>
            <person name="Jiggins C."/>
            <person name="Moest M."/>
            <person name="Warren A I."/>
            <person name="Byers J.R.P. K."/>
            <person name="Montejo-Kovacevich G."/>
            <person name="Yen C E."/>
        </authorList>
    </citation>
    <scope>NUCLEOTIDE SEQUENCE [LARGE SCALE GENOMIC DNA]</scope>
</reference>